<dbReference type="Proteomes" id="UP000410492">
    <property type="component" value="Unassembled WGS sequence"/>
</dbReference>
<evidence type="ECO:0000313" key="2">
    <source>
        <dbReference type="EMBL" id="VEN42675.1"/>
    </source>
</evidence>
<proteinExistence type="predicted"/>
<name>A0A653C4G5_CALMS</name>
<dbReference type="AlphaFoldDB" id="A0A653C4G5"/>
<evidence type="ECO:0000313" key="3">
    <source>
        <dbReference type="Proteomes" id="UP000410492"/>
    </source>
</evidence>
<evidence type="ECO:0000256" key="1">
    <source>
        <dbReference type="SAM" id="MobiDB-lite"/>
    </source>
</evidence>
<reference evidence="2 3" key="1">
    <citation type="submission" date="2019-01" db="EMBL/GenBank/DDBJ databases">
        <authorList>
            <person name="Sayadi A."/>
        </authorList>
    </citation>
    <scope>NUCLEOTIDE SEQUENCE [LARGE SCALE GENOMIC DNA]</scope>
</reference>
<accession>A0A653C4G5</accession>
<feature type="compositionally biased region" description="Basic residues" evidence="1">
    <location>
        <begin position="13"/>
        <end position="49"/>
    </location>
</feature>
<gene>
    <name evidence="2" type="ORF">CALMAC_LOCUS6072</name>
</gene>
<dbReference type="OrthoDB" id="7676846at2759"/>
<sequence length="100" mass="12108">MTQMMATYLAAKLKKRKNIRVPPRRRPNTIRLPQKIKKRRPNPQHKRKQQNQLYTRPKRNADIVELMLDDGMYDALVQLSEGYTKYHTINYVNYNHTHFK</sequence>
<protein>
    <submittedName>
        <fullName evidence="2">Uncharacterized protein</fullName>
    </submittedName>
</protein>
<organism evidence="2 3">
    <name type="scientific">Callosobruchus maculatus</name>
    <name type="common">Southern cowpea weevil</name>
    <name type="synonym">Pulse bruchid</name>
    <dbReference type="NCBI Taxonomy" id="64391"/>
    <lineage>
        <taxon>Eukaryota</taxon>
        <taxon>Metazoa</taxon>
        <taxon>Ecdysozoa</taxon>
        <taxon>Arthropoda</taxon>
        <taxon>Hexapoda</taxon>
        <taxon>Insecta</taxon>
        <taxon>Pterygota</taxon>
        <taxon>Neoptera</taxon>
        <taxon>Endopterygota</taxon>
        <taxon>Coleoptera</taxon>
        <taxon>Polyphaga</taxon>
        <taxon>Cucujiformia</taxon>
        <taxon>Chrysomeloidea</taxon>
        <taxon>Chrysomelidae</taxon>
        <taxon>Bruchinae</taxon>
        <taxon>Bruchini</taxon>
        <taxon>Callosobruchus</taxon>
    </lineage>
</organism>
<dbReference type="EMBL" id="CAACVG010006939">
    <property type="protein sequence ID" value="VEN42675.1"/>
    <property type="molecule type" value="Genomic_DNA"/>
</dbReference>
<keyword evidence="3" id="KW-1185">Reference proteome</keyword>
<feature type="region of interest" description="Disordered" evidence="1">
    <location>
        <begin position="13"/>
        <end position="58"/>
    </location>
</feature>